<reference evidence="2" key="1">
    <citation type="submission" date="2022-01" db="EMBL/GenBank/DDBJ databases">
        <title>Genome Sequence Resource for Two Populations of Ditylenchus destructor, the Migratory Endoparasitic Phytonematode.</title>
        <authorList>
            <person name="Zhang H."/>
            <person name="Lin R."/>
            <person name="Xie B."/>
        </authorList>
    </citation>
    <scope>NUCLEOTIDE SEQUENCE</scope>
    <source>
        <strain evidence="2">BazhouSP</strain>
    </source>
</reference>
<feature type="transmembrane region" description="Helical" evidence="1">
    <location>
        <begin position="116"/>
        <end position="134"/>
    </location>
</feature>
<keyword evidence="1" id="KW-1133">Transmembrane helix</keyword>
<feature type="transmembrane region" description="Helical" evidence="1">
    <location>
        <begin position="38"/>
        <end position="61"/>
    </location>
</feature>
<dbReference type="SUPFAM" id="SSF81321">
    <property type="entry name" value="Family A G protein-coupled receptor-like"/>
    <property type="match status" value="1"/>
</dbReference>
<organism evidence="2 3">
    <name type="scientific">Ditylenchus destructor</name>
    <dbReference type="NCBI Taxonomy" id="166010"/>
    <lineage>
        <taxon>Eukaryota</taxon>
        <taxon>Metazoa</taxon>
        <taxon>Ecdysozoa</taxon>
        <taxon>Nematoda</taxon>
        <taxon>Chromadorea</taxon>
        <taxon>Rhabditida</taxon>
        <taxon>Tylenchina</taxon>
        <taxon>Tylenchomorpha</taxon>
        <taxon>Sphaerularioidea</taxon>
        <taxon>Anguinidae</taxon>
        <taxon>Anguininae</taxon>
        <taxon>Ditylenchus</taxon>
    </lineage>
</organism>
<protein>
    <submittedName>
        <fullName evidence="2">Uncharacterized protein</fullName>
    </submittedName>
</protein>
<sequence length="194" mass="22559">MLSIGIADTFQILAILLMGLGMLFNIEFDGAPQEILGAMLFAAFISVILQHVVLALNRLLVIRNIRAFQRKSRKEWLYFNRKEFFIQSSTDVQVYSIAQKNETHNCRLLNTTERRILIQSFVGFIFAGLVYIPSQLQEMQCFHSMYFTGALNVLWIIFCAIQPITYLIMNKQIRRRSMLLIMCSKEKIPQIKKI</sequence>
<dbReference type="Proteomes" id="UP001201812">
    <property type="component" value="Unassembled WGS sequence"/>
</dbReference>
<gene>
    <name evidence="2" type="ORF">DdX_16873</name>
</gene>
<comment type="caution">
    <text evidence="2">The sequence shown here is derived from an EMBL/GenBank/DDBJ whole genome shotgun (WGS) entry which is preliminary data.</text>
</comment>
<feature type="transmembrane region" description="Helical" evidence="1">
    <location>
        <begin position="7"/>
        <end position="26"/>
    </location>
</feature>
<name>A0AAD4QZN5_9BILA</name>
<keyword evidence="3" id="KW-1185">Reference proteome</keyword>
<evidence type="ECO:0000313" key="2">
    <source>
        <dbReference type="EMBL" id="KAI1700153.1"/>
    </source>
</evidence>
<dbReference type="AlphaFoldDB" id="A0AAD4QZN5"/>
<keyword evidence="1" id="KW-0812">Transmembrane</keyword>
<feature type="transmembrane region" description="Helical" evidence="1">
    <location>
        <begin position="146"/>
        <end position="169"/>
    </location>
</feature>
<evidence type="ECO:0000256" key="1">
    <source>
        <dbReference type="SAM" id="Phobius"/>
    </source>
</evidence>
<accession>A0AAD4QZN5</accession>
<keyword evidence="1" id="KW-0472">Membrane</keyword>
<dbReference type="EMBL" id="JAKKPZ010000154">
    <property type="protein sequence ID" value="KAI1700153.1"/>
    <property type="molecule type" value="Genomic_DNA"/>
</dbReference>
<proteinExistence type="predicted"/>
<evidence type="ECO:0000313" key="3">
    <source>
        <dbReference type="Proteomes" id="UP001201812"/>
    </source>
</evidence>